<reference evidence="3 4" key="1">
    <citation type="journal article" date="2015" name="Plant Cell">
        <title>Oil accumulation by the oleaginous diatom Fistulifera solaris as revealed by the genome and transcriptome.</title>
        <authorList>
            <person name="Tanaka T."/>
            <person name="Maeda Y."/>
            <person name="Veluchamy A."/>
            <person name="Tanaka M."/>
            <person name="Abida H."/>
            <person name="Marechal E."/>
            <person name="Bowler C."/>
            <person name="Muto M."/>
            <person name="Sunaga Y."/>
            <person name="Tanaka M."/>
            <person name="Yoshino T."/>
            <person name="Taniguchi T."/>
            <person name="Fukuda Y."/>
            <person name="Nemoto M."/>
            <person name="Matsumoto M."/>
            <person name="Wong P.S."/>
            <person name="Aburatani S."/>
            <person name="Fujibuchi W."/>
        </authorList>
    </citation>
    <scope>NUCLEOTIDE SEQUENCE [LARGE SCALE GENOMIC DNA]</scope>
    <source>
        <strain evidence="3 4">JPCC DA0580</strain>
    </source>
</reference>
<keyword evidence="2" id="KW-0472">Membrane</keyword>
<evidence type="ECO:0000313" key="3">
    <source>
        <dbReference type="EMBL" id="GAX29455.1"/>
    </source>
</evidence>
<gene>
    <name evidence="3" type="ORF">FisN_16Hh104</name>
</gene>
<dbReference type="AlphaFoldDB" id="A0A1Z5KTM0"/>
<evidence type="ECO:0008006" key="5">
    <source>
        <dbReference type="Google" id="ProtNLM"/>
    </source>
</evidence>
<dbReference type="EMBL" id="BDSP01000289">
    <property type="protein sequence ID" value="GAX29455.1"/>
    <property type="molecule type" value="Genomic_DNA"/>
</dbReference>
<dbReference type="InParanoid" id="A0A1Z5KTM0"/>
<keyword evidence="4" id="KW-1185">Reference proteome</keyword>
<evidence type="ECO:0000256" key="2">
    <source>
        <dbReference type="SAM" id="Phobius"/>
    </source>
</evidence>
<evidence type="ECO:0000256" key="1">
    <source>
        <dbReference type="SAM" id="MobiDB-lite"/>
    </source>
</evidence>
<dbReference type="OrthoDB" id="49207at2759"/>
<evidence type="ECO:0000313" key="4">
    <source>
        <dbReference type="Proteomes" id="UP000198406"/>
    </source>
</evidence>
<keyword evidence="2" id="KW-0812">Transmembrane</keyword>
<organism evidence="3 4">
    <name type="scientific">Fistulifera solaris</name>
    <name type="common">Oleaginous diatom</name>
    <dbReference type="NCBI Taxonomy" id="1519565"/>
    <lineage>
        <taxon>Eukaryota</taxon>
        <taxon>Sar</taxon>
        <taxon>Stramenopiles</taxon>
        <taxon>Ochrophyta</taxon>
        <taxon>Bacillariophyta</taxon>
        <taxon>Bacillariophyceae</taxon>
        <taxon>Bacillariophycidae</taxon>
        <taxon>Naviculales</taxon>
        <taxon>Naviculaceae</taxon>
        <taxon>Fistulifera</taxon>
    </lineage>
</organism>
<feature type="region of interest" description="Disordered" evidence="1">
    <location>
        <begin position="89"/>
        <end position="118"/>
    </location>
</feature>
<feature type="compositionally biased region" description="Pro residues" evidence="1">
    <location>
        <begin position="96"/>
        <end position="107"/>
    </location>
</feature>
<dbReference type="Proteomes" id="UP000198406">
    <property type="component" value="Unassembled WGS sequence"/>
</dbReference>
<name>A0A1Z5KTM0_FISSO</name>
<sequence length="436" mass="48789">MASKLNDTEIIEAVSSSVEFSFIEDDKNNKIPLDDRQKAITDGDESSTDKKQGTKRFFLMVTLASTIIFAGSLLMAFLLMKDSQSSDVSSVAVTPESPPPKNNPLPTPTENDTNETSVDEYPVGEPAFLPSATPVQNTSVVVTLSPVVSPVLPSPVLIEPSASPSTISPIVFYAFGDIPYSAAEAVGLEAMMDHVPLDADFVVHVGDIRLARDSAPCLRSEYEAVRDLFLRSHAPVLLAMGDNEWNDCPNIDEGYKLWIQTFGTFEDEWPTSPSLQRWVKYPEAFHFVMRDVLFICLNLVGGLVHDVDEWFTRLEYQYNSTRSLILEYEAKYGDVAKVVIIGHCDPSVDHRAFFKPFSTFVNEELQNRIPIMYLNGDKHEWDLSYDYMGAPSFMRLMVVGGSKEGPIRIEINPQELSNDPRIAFGVLRDSYSFERR</sequence>
<keyword evidence="2" id="KW-1133">Transmembrane helix</keyword>
<accession>A0A1Z5KTM0</accession>
<feature type="transmembrane region" description="Helical" evidence="2">
    <location>
        <begin position="57"/>
        <end position="80"/>
    </location>
</feature>
<protein>
    <recommendedName>
        <fullName evidence="5">Calcineurin-like phosphoesterase domain-containing protein</fullName>
    </recommendedName>
</protein>
<dbReference type="InterPro" id="IPR029052">
    <property type="entry name" value="Metallo-depent_PP-like"/>
</dbReference>
<proteinExistence type="predicted"/>
<comment type="caution">
    <text evidence="3">The sequence shown here is derived from an EMBL/GenBank/DDBJ whole genome shotgun (WGS) entry which is preliminary data.</text>
</comment>
<dbReference type="SUPFAM" id="SSF56300">
    <property type="entry name" value="Metallo-dependent phosphatases"/>
    <property type="match status" value="1"/>
</dbReference>